<keyword evidence="1" id="KW-0812">Transmembrane</keyword>
<feature type="transmembrane region" description="Helical" evidence="1">
    <location>
        <begin position="54"/>
        <end position="75"/>
    </location>
</feature>
<keyword evidence="1" id="KW-1133">Transmembrane helix</keyword>
<gene>
    <name evidence="2" type="ORF">OJF2_77260</name>
</gene>
<keyword evidence="1" id="KW-0472">Membrane</keyword>
<organism evidence="2 3">
    <name type="scientific">Aquisphaera giovannonii</name>
    <dbReference type="NCBI Taxonomy" id="406548"/>
    <lineage>
        <taxon>Bacteria</taxon>
        <taxon>Pseudomonadati</taxon>
        <taxon>Planctomycetota</taxon>
        <taxon>Planctomycetia</taxon>
        <taxon>Isosphaerales</taxon>
        <taxon>Isosphaeraceae</taxon>
        <taxon>Aquisphaera</taxon>
    </lineage>
</organism>
<sequence>MSKPGSEARPPAADGLVCRECGASNDAGSSECWLCNGRSLASAAAGSSPRPRGFFSSISGWMVAIAGLAVCMGLYALAPGMLFLAAISVLPAIAAVEVKAARRRRLGLPMSAAERVVIFVLITVVTPVLVVGAAVIALIAYCSMTGPVNFH</sequence>
<feature type="transmembrane region" description="Helical" evidence="1">
    <location>
        <begin position="118"/>
        <end position="141"/>
    </location>
</feature>
<protein>
    <recommendedName>
        <fullName evidence="4">RanBP2-type domain-containing protein</fullName>
    </recommendedName>
</protein>
<name>A0A5B9WFU1_9BACT</name>
<accession>A0A5B9WFU1</accession>
<keyword evidence="3" id="KW-1185">Reference proteome</keyword>
<evidence type="ECO:0000313" key="3">
    <source>
        <dbReference type="Proteomes" id="UP000324233"/>
    </source>
</evidence>
<dbReference type="KEGG" id="agv:OJF2_77260"/>
<dbReference type="RefSeq" id="WP_148598468.1">
    <property type="nucleotide sequence ID" value="NZ_CP042997.1"/>
</dbReference>
<dbReference type="EMBL" id="CP042997">
    <property type="protein sequence ID" value="QEH39114.1"/>
    <property type="molecule type" value="Genomic_DNA"/>
</dbReference>
<reference evidence="2 3" key="1">
    <citation type="submission" date="2019-08" db="EMBL/GenBank/DDBJ databases">
        <title>Deep-cultivation of Planctomycetes and their phenomic and genomic characterization uncovers novel biology.</title>
        <authorList>
            <person name="Wiegand S."/>
            <person name="Jogler M."/>
            <person name="Boedeker C."/>
            <person name="Pinto D."/>
            <person name="Vollmers J."/>
            <person name="Rivas-Marin E."/>
            <person name="Kohn T."/>
            <person name="Peeters S.H."/>
            <person name="Heuer A."/>
            <person name="Rast P."/>
            <person name="Oberbeckmann S."/>
            <person name="Bunk B."/>
            <person name="Jeske O."/>
            <person name="Meyerdierks A."/>
            <person name="Storesund J.E."/>
            <person name="Kallscheuer N."/>
            <person name="Luecker S."/>
            <person name="Lage O.M."/>
            <person name="Pohl T."/>
            <person name="Merkel B.J."/>
            <person name="Hornburger P."/>
            <person name="Mueller R.-W."/>
            <person name="Bruemmer F."/>
            <person name="Labrenz M."/>
            <person name="Spormann A.M."/>
            <person name="Op den Camp H."/>
            <person name="Overmann J."/>
            <person name="Amann R."/>
            <person name="Jetten M.S.M."/>
            <person name="Mascher T."/>
            <person name="Medema M.H."/>
            <person name="Devos D.P."/>
            <person name="Kaster A.-K."/>
            <person name="Ovreas L."/>
            <person name="Rohde M."/>
            <person name="Galperin M.Y."/>
            <person name="Jogler C."/>
        </authorList>
    </citation>
    <scope>NUCLEOTIDE SEQUENCE [LARGE SCALE GENOMIC DNA]</scope>
    <source>
        <strain evidence="2 3">OJF2</strain>
    </source>
</reference>
<evidence type="ECO:0000313" key="2">
    <source>
        <dbReference type="EMBL" id="QEH39114.1"/>
    </source>
</evidence>
<dbReference type="AlphaFoldDB" id="A0A5B9WFU1"/>
<dbReference type="Proteomes" id="UP000324233">
    <property type="component" value="Chromosome"/>
</dbReference>
<evidence type="ECO:0000256" key="1">
    <source>
        <dbReference type="SAM" id="Phobius"/>
    </source>
</evidence>
<proteinExistence type="predicted"/>
<feature type="transmembrane region" description="Helical" evidence="1">
    <location>
        <begin position="81"/>
        <end position="98"/>
    </location>
</feature>
<evidence type="ECO:0008006" key="4">
    <source>
        <dbReference type="Google" id="ProtNLM"/>
    </source>
</evidence>